<dbReference type="EMBL" id="CM034407">
    <property type="protein sequence ID" value="KAJ0172686.1"/>
    <property type="molecule type" value="Genomic_DNA"/>
</dbReference>
<evidence type="ECO:0000313" key="1">
    <source>
        <dbReference type="EMBL" id="KAJ0172686.1"/>
    </source>
</evidence>
<reference evidence="1 2" key="1">
    <citation type="journal article" date="2021" name="Front. Genet.">
        <title>Chromosome-Level Genome Assembly Reveals Significant Gene Expansion in the Toll and IMD Signaling Pathways of Dendrolimus kikuchii.</title>
        <authorList>
            <person name="Zhou J."/>
            <person name="Wu P."/>
            <person name="Xiong Z."/>
            <person name="Liu N."/>
            <person name="Zhao N."/>
            <person name="Ji M."/>
            <person name="Qiu Y."/>
            <person name="Yang B."/>
        </authorList>
    </citation>
    <scope>NUCLEOTIDE SEQUENCE [LARGE SCALE GENOMIC DNA]</scope>
    <source>
        <strain evidence="1">Ann1</strain>
    </source>
</reference>
<sequence length="139" mass="15589">MEDFRAKKGKVVEANREKIKDKLFAGVEDEFNRLAEIFTESINQHPAINAEFLNIIKTFTFIPTPIKRLIDAIGIIKYEDKVYFPVVAATPEVDGGITPRLESTVLSNLRETGVALADARTPRNVRARYRENCAIPGAI</sequence>
<protein>
    <submittedName>
        <fullName evidence="1">Uncharacterized protein</fullName>
    </submittedName>
</protein>
<comment type="caution">
    <text evidence="1">The sequence shown here is derived from an EMBL/GenBank/DDBJ whole genome shotgun (WGS) entry which is preliminary data.</text>
</comment>
<name>A0ACC1CML6_9NEOP</name>
<evidence type="ECO:0000313" key="2">
    <source>
        <dbReference type="Proteomes" id="UP000824533"/>
    </source>
</evidence>
<gene>
    <name evidence="1" type="ORF">K1T71_011825</name>
</gene>
<proteinExistence type="predicted"/>
<accession>A0ACC1CML6</accession>
<organism evidence="1 2">
    <name type="scientific">Dendrolimus kikuchii</name>
    <dbReference type="NCBI Taxonomy" id="765133"/>
    <lineage>
        <taxon>Eukaryota</taxon>
        <taxon>Metazoa</taxon>
        <taxon>Ecdysozoa</taxon>
        <taxon>Arthropoda</taxon>
        <taxon>Hexapoda</taxon>
        <taxon>Insecta</taxon>
        <taxon>Pterygota</taxon>
        <taxon>Neoptera</taxon>
        <taxon>Endopterygota</taxon>
        <taxon>Lepidoptera</taxon>
        <taxon>Glossata</taxon>
        <taxon>Ditrysia</taxon>
        <taxon>Bombycoidea</taxon>
        <taxon>Lasiocampidae</taxon>
        <taxon>Dendrolimus</taxon>
    </lineage>
</organism>
<keyword evidence="2" id="KW-1185">Reference proteome</keyword>
<dbReference type="Proteomes" id="UP000824533">
    <property type="component" value="Linkage Group LG21"/>
</dbReference>